<organism evidence="2 3">
    <name type="scientific">Georgenia halophila</name>
    <dbReference type="NCBI Taxonomy" id="620889"/>
    <lineage>
        <taxon>Bacteria</taxon>
        <taxon>Bacillati</taxon>
        <taxon>Actinomycetota</taxon>
        <taxon>Actinomycetes</taxon>
        <taxon>Micrococcales</taxon>
        <taxon>Bogoriellaceae</taxon>
        <taxon>Georgenia</taxon>
    </lineage>
</organism>
<proteinExistence type="predicted"/>
<protein>
    <recommendedName>
        <fullName evidence="4">DUF4190 domain-containing protein</fullName>
    </recommendedName>
</protein>
<dbReference type="EMBL" id="BAABGN010000009">
    <property type="protein sequence ID" value="GAA4424995.1"/>
    <property type="molecule type" value="Genomic_DNA"/>
</dbReference>
<keyword evidence="1" id="KW-0472">Membrane</keyword>
<evidence type="ECO:0000313" key="3">
    <source>
        <dbReference type="Proteomes" id="UP001500622"/>
    </source>
</evidence>
<accession>A0ABP8L989</accession>
<sequence>MASLAITVVALLARFGFGSVALAMFAVGAGHVALRQINERQERGAILAYISLAVCYLMASWILVLTIAAVPSLVAQLFPGW</sequence>
<feature type="transmembrane region" description="Helical" evidence="1">
    <location>
        <begin position="6"/>
        <end position="34"/>
    </location>
</feature>
<keyword evidence="3" id="KW-1185">Reference proteome</keyword>
<dbReference type="RefSeq" id="WP_345216329.1">
    <property type="nucleotide sequence ID" value="NZ_BAABGN010000009.1"/>
</dbReference>
<reference evidence="3" key="1">
    <citation type="journal article" date="2019" name="Int. J. Syst. Evol. Microbiol.">
        <title>The Global Catalogue of Microorganisms (GCM) 10K type strain sequencing project: providing services to taxonomists for standard genome sequencing and annotation.</title>
        <authorList>
            <consortium name="The Broad Institute Genomics Platform"/>
            <consortium name="The Broad Institute Genome Sequencing Center for Infectious Disease"/>
            <person name="Wu L."/>
            <person name="Ma J."/>
        </authorList>
    </citation>
    <scope>NUCLEOTIDE SEQUENCE [LARGE SCALE GENOMIC DNA]</scope>
    <source>
        <strain evidence="3">JCM 17810</strain>
    </source>
</reference>
<evidence type="ECO:0000256" key="1">
    <source>
        <dbReference type="SAM" id="Phobius"/>
    </source>
</evidence>
<name>A0ABP8L989_9MICO</name>
<gene>
    <name evidence="2" type="ORF">GCM10023169_22220</name>
</gene>
<evidence type="ECO:0000313" key="2">
    <source>
        <dbReference type="EMBL" id="GAA4424995.1"/>
    </source>
</evidence>
<evidence type="ECO:0008006" key="4">
    <source>
        <dbReference type="Google" id="ProtNLM"/>
    </source>
</evidence>
<keyword evidence="1" id="KW-1133">Transmembrane helix</keyword>
<keyword evidence="1" id="KW-0812">Transmembrane</keyword>
<dbReference type="Proteomes" id="UP001500622">
    <property type="component" value="Unassembled WGS sequence"/>
</dbReference>
<comment type="caution">
    <text evidence="2">The sequence shown here is derived from an EMBL/GenBank/DDBJ whole genome shotgun (WGS) entry which is preliminary data.</text>
</comment>
<feature type="transmembrane region" description="Helical" evidence="1">
    <location>
        <begin position="46"/>
        <end position="74"/>
    </location>
</feature>